<dbReference type="eggNOG" id="KOG3656">
    <property type="taxonomic scope" value="Eukaryota"/>
</dbReference>
<dbReference type="PANTHER" id="PTHR45695:SF15">
    <property type="entry name" value="OPSIN RH2"/>
    <property type="match status" value="1"/>
</dbReference>
<dbReference type="Pfam" id="PF00001">
    <property type="entry name" value="7tm_1"/>
    <property type="match status" value="1"/>
</dbReference>
<feature type="region of interest" description="Disordered" evidence="9">
    <location>
        <begin position="245"/>
        <end position="275"/>
    </location>
</feature>
<dbReference type="AlphaFoldDB" id="A0A067R9B6"/>
<feature type="domain" description="G-protein coupled receptors family 1 profile" evidence="11">
    <location>
        <begin position="128"/>
        <end position="190"/>
    </location>
</feature>
<comment type="similarity">
    <text evidence="2">Belongs to the G-protein coupled receptor 1 family.</text>
</comment>
<feature type="transmembrane region" description="Helical" evidence="10">
    <location>
        <begin position="149"/>
        <end position="171"/>
    </location>
</feature>
<dbReference type="InParanoid" id="A0A067R9B6"/>
<feature type="transmembrane region" description="Helical" evidence="10">
    <location>
        <begin position="112"/>
        <end position="137"/>
    </location>
</feature>
<accession>A0A067R9B6</accession>
<organism evidence="12 13">
    <name type="scientific">Zootermopsis nevadensis</name>
    <name type="common">Dampwood termite</name>
    <dbReference type="NCBI Taxonomy" id="136037"/>
    <lineage>
        <taxon>Eukaryota</taxon>
        <taxon>Metazoa</taxon>
        <taxon>Ecdysozoa</taxon>
        <taxon>Arthropoda</taxon>
        <taxon>Hexapoda</taxon>
        <taxon>Insecta</taxon>
        <taxon>Pterygota</taxon>
        <taxon>Neoptera</taxon>
        <taxon>Polyneoptera</taxon>
        <taxon>Dictyoptera</taxon>
        <taxon>Blattodea</taxon>
        <taxon>Blattoidea</taxon>
        <taxon>Termitoidae</taxon>
        <taxon>Termopsidae</taxon>
        <taxon>Zootermopsis</taxon>
    </lineage>
</organism>
<evidence type="ECO:0000256" key="5">
    <source>
        <dbReference type="ARBA" id="ARBA00023040"/>
    </source>
</evidence>
<dbReference type="Gene3D" id="1.20.1070.10">
    <property type="entry name" value="Rhodopsin 7-helix transmembrane proteins"/>
    <property type="match status" value="1"/>
</dbReference>
<evidence type="ECO:0000313" key="13">
    <source>
        <dbReference type="Proteomes" id="UP000027135"/>
    </source>
</evidence>
<dbReference type="EMBL" id="KK852611">
    <property type="protein sequence ID" value="KDR20271.1"/>
    <property type="molecule type" value="Genomic_DNA"/>
</dbReference>
<name>A0A067R9B6_ZOONE</name>
<keyword evidence="7 12" id="KW-0675">Receptor</keyword>
<evidence type="ECO:0000256" key="3">
    <source>
        <dbReference type="ARBA" id="ARBA00022692"/>
    </source>
</evidence>
<evidence type="ECO:0000256" key="8">
    <source>
        <dbReference type="ARBA" id="ARBA00023224"/>
    </source>
</evidence>
<dbReference type="GO" id="GO:0005886">
    <property type="term" value="C:plasma membrane"/>
    <property type="evidence" value="ECO:0007669"/>
    <property type="project" value="TreeGrafter"/>
</dbReference>
<dbReference type="InterPro" id="IPR000276">
    <property type="entry name" value="GPCR_Rhodpsn"/>
</dbReference>
<dbReference type="InterPro" id="IPR017452">
    <property type="entry name" value="GPCR_Rhodpsn_7TM"/>
</dbReference>
<dbReference type="STRING" id="136037.A0A067R9B6"/>
<comment type="subcellular location">
    <subcellularLocation>
        <location evidence="1">Membrane</location>
        <topology evidence="1">Multi-pass membrane protein</topology>
    </subcellularLocation>
</comment>
<evidence type="ECO:0000256" key="4">
    <source>
        <dbReference type="ARBA" id="ARBA00022989"/>
    </source>
</evidence>
<keyword evidence="4 10" id="KW-1133">Transmembrane helix</keyword>
<gene>
    <name evidence="12" type="ORF">L798_05056</name>
</gene>
<dbReference type="PROSITE" id="PS50262">
    <property type="entry name" value="G_PROTEIN_RECEP_F1_2"/>
    <property type="match status" value="1"/>
</dbReference>
<dbReference type="SUPFAM" id="SSF81321">
    <property type="entry name" value="Family A G protein-coupled receptor-like"/>
    <property type="match status" value="1"/>
</dbReference>
<evidence type="ECO:0000256" key="1">
    <source>
        <dbReference type="ARBA" id="ARBA00004141"/>
    </source>
</evidence>
<keyword evidence="6 10" id="KW-0472">Membrane</keyword>
<keyword evidence="8" id="KW-0807">Transducer</keyword>
<evidence type="ECO:0000256" key="2">
    <source>
        <dbReference type="ARBA" id="ARBA00010663"/>
    </source>
</evidence>
<dbReference type="Proteomes" id="UP000027135">
    <property type="component" value="Unassembled WGS sequence"/>
</dbReference>
<evidence type="ECO:0000256" key="6">
    <source>
        <dbReference type="ARBA" id="ARBA00023136"/>
    </source>
</evidence>
<proteinExistence type="inferred from homology"/>
<evidence type="ECO:0000256" key="10">
    <source>
        <dbReference type="SAM" id="Phobius"/>
    </source>
</evidence>
<keyword evidence="13" id="KW-1185">Reference proteome</keyword>
<reference evidence="12 13" key="1">
    <citation type="journal article" date="2014" name="Nat. Commun.">
        <title>Molecular traces of alternative social organization in a termite genome.</title>
        <authorList>
            <person name="Terrapon N."/>
            <person name="Li C."/>
            <person name="Robertson H.M."/>
            <person name="Ji L."/>
            <person name="Meng X."/>
            <person name="Booth W."/>
            <person name="Chen Z."/>
            <person name="Childers C.P."/>
            <person name="Glastad K.M."/>
            <person name="Gokhale K."/>
            <person name="Gowin J."/>
            <person name="Gronenberg W."/>
            <person name="Hermansen R.A."/>
            <person name="Hu H."/>
            <person name="Hunt B.G."/>
            <person name="Huylmans A.K."/>
            <person name="Khalil S.M."/>
            <person name="Mitchell R.D."/>
            <person name="Munoz-Torres M.C."/>
            <person name="Mustard J.A."/>
            <person name="Pan H."/>
            <person name="Reese J.T."/>
            <person name="Scharf M.E."/>
            <person name="Sun F."/>
            <person name="Vogel H."/>
            <person name="Xiao J."/>
            <person name="Yang W."/>
            <person name="Yang Z."/>
            <person name="Yang Z."/>
            <person name="Zhou J."/>
            <person name="Zhu J."/>
            <person name="Brent C.S."/>
            <person name="Elsik C.G."/>
            <person name="Goodisman M.A."/>
            <person name="Liberles D.A."/>
            <person name="Roe R.M."/>
            <person name="Vargo E.L."/>
            <person name="Vilcinskas A."/>
            <person name="Wang J."/>
            <person name="Bornberg-Bauer E."/>
            <person name="Korb J."/>
            <person name="Zhang G."/>
            <person name="Liebig J."/>
        </authorList>
    </citation>
    <scope>NUCLEOTIDE SEQUENCE [LARGE SCALE GENOMIC DNA]</scope>
    <source>
        <tissue evidence="12">Whole organism</tissue>
    </source>
</reference>
<dbReference type="PRINTS" id="PR00237">
    <property type="entry name" value="GPCRRHODOPSN"/>
</dbReference>
<feature type="compositionally biased region" description="Basic and acidic residues" evidence="9">
    <location>
        <begin position="252"/>
        <end position="262"/>
    </location>
</feature>
<evidence type="ECO:0000313" key="12">
    <source>
        <dbReference type="EMBL" id="KDR20271.1"/>
    </source>
</evidence>
<keyword evidence="3 10" id="KW-0812">Transmembrane</keyword>
<protein>
    <submittedName>
        <fullName evidence="12">Orexin receptor type 2</fullName>
    </submittedName>
</protein>
<evidence type="ECO:0000256" key="9">
    <source>
        <dbReference type="SAM" id="MobiDB-lite"/>
    </source>
</evidence>
<dbReference type="GO" id="GO:0004930">
    <property type="term" value="F:G protein-coupled receptor activity"/>
    <property type="evidence" value="ECO:0007669"/>
    <property type="project" value="UniProtKB-KW"/>
</dbReference>
<keyword evidence="5" id="KW-0297">G-protein coupled receptor</keyword>
<evidence type="ECO:0000259" key="11">
    <source>
        <dbReference type="PROSITE" id="PS50262"/>
    </source>
</evidence>
<dbReference type="PANTHER" id="PTHR45695">
    <property type="entry name" value="LEUCOKININ RECEPTOR-RELATED"/>
    <property type="match status" value="1"/>
</dbReference>
<sequence>MINVTGGILPGTAGPMLPSDLFATVLTNSTAMMENISSLIPTLSSSKYASTDHSDYPSASVFSSDMANTSVPVDHLDYDENSTDSCSNEYCISDDDYLNMIENHIFPTAYEWVLIAFHTVVFFVGLIGNALVCVAVYRNHSMRTVTNYFIVNLAVADFMVIFFCLPPTVVWDVTETWFMGTALCKIVLYFQQMLQSAYSRRTCSGCAFLEAMYGADSKQGVGFDGAGWWSGRRLLSDEAEDKRRRTNFLGPRSEKGGDESSGCHRGRSSAPQLSGINSNSLRTACQWYPYGYDKSLEHPYISNSEQNQGRFENLKSHREWYSLGFGCSIGRSMVVVVVVVSKNMSTPGRLKEYFRRTQRHTDQHIICEGPKLKVKIPPNVTSCAILLLTCPTISSPQACQGMQGVSNVTSYEYSESLHVLEKMEPCLVKEVQLMVPEFITCVGQGRGLGNTEFSSWGFPGFSVASQQLFHSHTEEGNGKPLLDHLPRTDVPSANKPTPEATYSGAGENCIHLLGGWDGRLTESANLNGEGFLWGTYFLHLHDKIPLRVMVGKRLSAQDLSTSGNARLVEPRLMISEVGAIQDLMSEMVTDPRKREIRVFWQRVRTRSSAKMKGKYKEQVNDMKQKNKDQEDSYVIRMHGHVNNEVSGPIHTGLQTQSPEVLSRREKSWTALFREIAIDGSEWIRKMKTFPMFDGHLVDSAVCIAVGQQIQTLSSKRKKDCGTLTKYSLRRRTSVDNQEEYQERQRPELCNEK</sequence>
<evidence type="ECO:0000256" key="7">
    <source>
        <dbReference type="ARBA" id="ARBA00023170"/>
    </source>
</evidence>